<dbReference type="EMBL" id="CP002696">
    <property type="protein sequence ID" value="AEE15612.1"/>
    <property type="molecule type" value="Genomic_DNA"/>
</dbReference>
<protein>
    <submittedName>
        <fullName evidence="2">GCN5-related N-acetyltransferase</fullName>
    </submittedName>
</protein>
<dbReference type="KEGG" id="tbe:Trebr_0161"/>
<dbReference type="GO" id="GO:0016747">
    <property type="term" value="F:acyltransferase activity, transferring groups other than amino-acyl groups"/>
    <property type="evidence" value="ECO:0007669"/>
    <property type="project" value="InterPro"/>
</dbReference>
<dbReference type="SUPFAM" id="SSF55729">
    <property type="entry name" value="Acyl-CoA N-acyltransferases (Nat)"/>
    <property type="match status" value="1"/>
</dbReference>
<dbReference type="HOGENOM" id="CLU_056890_4_0_12"/>
<dbReference type="PROSITE" id="PS51186">
    <property type="entry name" value="GNAT"/>
    <property type="match status" value="1"/>
</dbReference>
<sequence length="290" mass="35021">MLRIENYMNRKRFNEQYEEIYQFLTEASDYGYNEHFHWGRFEWMMNHSMLDEEKLEKIAIFRDSKEKIIGMILYDTSYEDRNYLIHLGDDEELLRKMIEYLLKNDEYNVKINEKDKFMITILPEYGFIKKNLEEKLLEIKLNRKFEYQLPKDFTISSRNFDIDNWKYQIAIHRGFDHDGLPAKRERSFFSPSPNYDEELKIFIFDKDDYCAHCGIWYTKGRSAYIEPVVTIPRCRNLGLAKAAVYEGLNRVRESGAERAIVLSDQEFYHKIGFAESSGFYCWRKNKNTCR</sequence>
<evidence type="ECO:0000313" key="3">
    <source>
        <dbReference type="Proteomes" id="UP000006546"/>
    </source>
</evidence>
<dbReference type="Proteomes" id="UP000006546">
    <property type="component" value="Chromosome"/>
</dbReference>
<dbReference type="eggNOG" id="COG3153">
    <property type="taxonomic scope" value="Bacteria"/>
</dbReference>
<evidence type="ECO:0000259" key="1">
    <source>
        <dbReference type="PROSITE" id="PS51186"/>
    </source>
</evidence>
<proteinExistence type="predicted"/>
<evidence type="ECO:0000313" key="2">
    <source>
        <dbReference type="EMBL" id="AEE15612.1"/>
    </source>
</evidence>
<dbReference type="CDD" id="cd04301">
    <property type="entry name" value="NAT_SF"/>
    <property type="match status" value="1"/>
</dbReference>
<gene>
    <name evidence="2" type="ordered locus">Trebr_0161</name>
</gene>
<dbReference type="AlphaFoldDB" id="F4LLD4"/>
<feature type="domain" description="N-acetyltransferase" evidence="1">
    <location>
        <begin position="155"/>
        <end position="290"/>
    </location>
</feature>
<accession>F4LLD4</accession>
<dbReference type="Gene3D" id="3.40.630.30">
    <property type="match status" value="1"/>
</dbReference>
<dbReference type="InterPro" id="IPR016181">
    <property type="entry name" value="Acyl_CoA_acyltransferase"/>
</dbReference>
<dbReference type="Pfam" id="PF00583">
    <property type="entry name" value="Acetyltransf_1"/>
    <property type="match status" value="1"/>
</dbReference>
<dbReference type="STRING" id="906968.Trebr_0161"/>
<dbReference type="OrthoDB" id="9805924at2"/>
<organism evidence="2 3">
    <name type="scientific">Treponema brennaborense (strain DSM 12168 / CIP 105900 / DD5/3)</name>
    <dbReference type="NCBI Taxonomy" id="906968"/>
    <lineage>
        <taxon>Bacteria</taxon>
        <taxon>Pseudomonadati</taxon>
        <taxon>Spirochaetota</taxon>
        <taxon>Spirochaetia</taxon>
        <taxon>Spirochaetales</taxon>
        <taxon>Treponemataceae</taxon>
        <taxon>Treponema</taxon>
    </lineage>
</organism>
<reference evidence="3" key="1">
    <citation type="submission" date="2011-04" db="EMBL/GenBank/DDBJ databases">
        <title>The complete genome of Treponema brennaborense DSM 12168.</title>
        <authorList>
            <person name="Lucas S."/>
            <person name="Han J."/>
            <person name="Lapidus A."/>
            <person name="Bruce D."/>
            <person name="Goodwin L."/>
            <person name="Pitluck S."/>
            <person name="Peters L."/>
            <person name="Kyrpides N."/>
            <person name="Mavromatis K."/>
            <person name="Ivanova N."/>
            <person name="Mikhailova N."/>
            <person name="Pagani I."/>
            <person name="Teshima H."/>
            <person name="Detter J.C."/>
            <person name="Tapia R."/>
            <person name="Han C."/>
            <person name="Land M."/>
            <person name="Hauser L."/>
            <person name="Markowitz V."/>
            <person name="Cheng J.-F."/>
            <person name="Hugenholtz P."/>
            <person name="Woyke T."/>
            <person name="Wu D."/>
            <person name="Gronow S."/>
            <person name="Wellnitz S."/>
            <person name="Brambilla E."/>
            <person name="Klenk H.-P."/>
            <person name="Eisen J.A."/>
        </authorList>
    </citation>
    <scope>NUCLEOTIDE SEQUENCE [LARGE SCALE GENOMIC DNA]</scope>
    <source>
        <strain evidence="3">DSM 12168 / CIP 105900 / DD5/3</strain>
    </source>
</reference>
<name>F4LLD4_TREBD</name>
<dbReference type="InterPro" id="IPR000182">
    <property type="entry name" value="GNAT_dom"/>
</dbReference>
<keyword evidence="3" id="KW-1185">Reference proteome</keyword>